<evidence type="ECO:0000256" key="1">
    <source>
        <dbReference type="SAM" id="MobiDB-lite"/>
    </source>
</evidence>
<feature type="region of interest" description="Disordered" evidence="1">
    <location>
        <begin position="1"/>
        <end position="21"/>
    </location>
</feature>
<reference evidence="2" key="1">
    <citation type="journal article" date="2002" name="Science">
        <title>The genome sequence of the malaria mosquito Anopheles gambiae.</title>
        <authorList>
            <person name="Holt R.A."/>
            <person name="Subramanian G.M."/>
            <person name="Halpern A."/>
            <person name="Sutton G.G."/>
            <person name="Charlab R."/>
            <person name="Nusskern D.R."/>
            <person name="Wincker P."/>
            <person name="Clark A.G."/>
            <person name="Ribeiro J.M."/>
            <person name="Wides R."/>
            <person name="Salzberg S.L."/>
            <person name="Loftus B."/>
            <person name="Yandell M."/>
            <person name="Majoros W.H."/>
            <person name="Rusch D.B."/>
            <person name="Lai Z."/>
            <person name="Kraft C.L."/>
            <person name="Abril J.F."/>
            <person name="Anthouard V."/>
            <person name="Arensburger P."/>
            <person name="Atkinson P.W."/>
            <person name="Baden H."/>
            <person name="de Berardinis V."/>
            <person name="Baldwin D."/>
            <person name="Benes V."/>
            <person name="Biedler J."/>
            <person name="Blass C."/>
            <person name="Bolanos R."/>
            <person name="Boscus D."/>
            <person name="Barnstead M."/>
            <person name="Cai S."/>
            <person name="Center A."/>
            <person name="Chaturverdi K."/>
            <person name="Christophides G.K."/>
            <person name="Chrystal M.A."/>
            <person name="Clamp M."/>
            <person name="Cravchik A."/>
            <person name="Curwen V."/>
            <person name="Dana A."/>
            <person name="Delcher A."/>
            <person name="Dew I."/>
            <person name="Evans C.A."/>
            <person name="Flanigan M."/>
            <person name="Grundschober-Freimoser A."/>
            <person name="Friedli L."/>
            <person name="Gu Z."/>
            <person name="Guan P."/>
            <person name="Guigo R."/>
            <person name="Hillenmeyer M.E."/>
            <person name="Hladun S.L."/>
            <person name="Hogan J.R."/>
            <person name="Hong Y.S."/>
            <person name="Hoover J."/>
            <person name="Jaillon O."/>
            <person name="Ke Z."/>
            <person name="Kodira C."/>
            <person name="Kokoza E."/>
            <person name="Koutsos A."/>
            <person name="Letunic I."/>
            <person name="Levitsky A."/>
            <person name="Liang Y."/>
            <person name="Lin J.J."/>
            <person name="Lobo N.F."/>
            <person name="Lopez J.R."/>
            <person name="Malek J.A."/>
            <person name="McIntosh T.C."/>
            <person name="Meister S."/>
            <person name="Miller J."/>
            <person name="Mobarry C."/>
            <person name="Mongin E."/>
            <person name="Murphy S.D."/>
            <person name="O'Brochta D.A."/>
            <person name="Pfannkoch C."/>
            <person name="Qi R."/>
            <person name="Regier M.A."/>
            <person name="Remington K."/>
            <person name="Shao H."/>
            <person name="Sharakhova M.V."/>
            <person name="Sitter C.D."/>
            <person name="Shetty J."/>
            <person name="Smith T.J."/>
            <person name="Strong R."/>
            <person name="Sun J."/>
            <person name="Thomasova D."/>
            <person name="Ton L.Q."/>
            <person name="Topalis P."/>
            <person name="Tu Z."/>
            <person name="Unger M.F."/>
            <person name="Walenz B."/>
            <person name="Wang A."/>
            <person name="Wang J."/>
            <person name="Wang M."/>
            <person name="Wang X."/>
            <person name="Woodford K.J."/>
            <person name="Wortman J.R."/>
            <person name="Wu M."/>
            <person name="Yao A."/>
            <person name="Zdobnov E.M."/>
            <person name="Zhang H."/>
            <person name="Zhao Q."/>
            <person name="Zhao S."/>
            <person name="Zhu S.C."/>
            <person name="Zhimulev I."/>
            <person name="Coluzzi M."/>
            <person name="della Torre A."/>
            <person name="Roth C.W."/>
            <person name="Louis C."/>
            <person name="Kalush F."/>
            <person name="Mural R.J."/>
            <person name="Myers E.W."/>
            <person name="Adams M.D."/>
            <person name="Smith H.O."/>
            <person name="Broder S."/>
            <person name="Gardner M.J."/>
            <person name="Fraser C.M."/>
            <person name="Birney E."/>
            <person name="Bork P."/>
            <person name="Brey P.T."/>
            <person name="Venter J.C."/>
            <person name="Weissenbach J."/>
            <person name="Kafatos F.C."/>
            <person name="Collins F.H."/>
            <person name="Hoffman S.L."/>
        </authorList>
    </citation>
    <scope>NUCLEOTIDE SEQUENCE [LARGE SCALE GENOMIC DNA]</scope>
    <source>
        <strain evidence="2">PEST</strain>
    </source>
</reference>
<gene>
    <name evidence="2" type="ORF">AgaP_AGAP005487</name>
</gene>
<reference evidence="2" key="2">
    <citation type="submission" date="2002-03" db="EMBL/GenBank/DDBJ databases">
        <authorList>
            <consortium name="The Anopheles Genome Sequencing Consortium"/>
        </authorList>
    </citation>
    <scope>NUCLEOTIDE SEQUENCE</scope>
    <source>
        <strain evidence="2">PEST</strain>
    </source>
</reference>
<dbReference type="AlphaFoldDB" id="Q5TRM8"/>
<reference evidence="2" key="4">
    <citation type="journal article" date="2007" name="Genome Biol.">
        <title>Update of the Anopheles gambiae PEST genome assembly.</title>
        <authorList>
            <person name="Sharakhova M.V."/>
            <person name="Hammond M.P."/>
            <person name="Lobo N.F."/>
            <person name="Krzywinski J."/>
            <person name="Unger M.F."/>
            <person name="Hillenmeyer M.E."/>
            <person name="Bruggner R.V."/>
            <person name="Birney E."/>
            <person name="Collins F.H."/>
        </authorList>
    </citation>
    <scope>NUCLEOTIDE SEQUENCE</scope>
    <source>
        <strain evidence="2">PEST</strain>
    </source>
</reference>
<dbReference type="PaxDb" id="7165-AGAP005487-PA"/>
<reference evidence="2" key="3">
    <citation type="journal article" date="2004" name="Trends Parasitol.">
        <title>The Anopheles gambiae genome: an update.</title>
        <authorList>
            <person name="Mongin E."/>
            <person name="Louis C."/>
            <person name="Holt R.A."/>
            <person name="Birney E."/>
            <person name="Collins F.H."/>
        </authorList>
    </citation>
    <scope>NUCLEOTIDE SEQUENCE</scope>
    <source>
        <strain evidence="2">PEST</strain>
    </source>
</reference>
<evidence type="ECO:0000313" key="2">
    <source>
        <dbReference type="EMBL" id="EAL39837.1"/>
    </source>
</evidence>
<comment type="caution">
    <text evidence="2">The sequence shown here is derived from an EMBL/GenBank/DDBJ whole genome shotgun (WGS) entry which is preliminary data.</text>
</comment>
<sequence>MERAGGDPVDRRASSNRSNGIRLFSVPQQSVVYVRQQSVVSKTEPRLCQPTSLGWARALMKEKYSILLPQKKLRSTLLYQQE</sequence>
<reference evidence="2" key="5">
    <citation type="submission" date="2011-05" db="EMBL/GenBank/DDBJ databases">
        <authorList>
            <consortium name="VectorBase"/>
        </authorList>
    </citation>
    <scope>NUCLEOTIDE SEQUENCE</scope>
    <source>
        <strain evidence="2">PEST</strain>
    </source>
</reference>
<dbReference type="EMBL" id="AAAB01008960">
    <property type="protein sequence ID" value="EAL39837.1"/>
    <property type="molecule type" value="Genomic_DNA"/>
</dbReference>
<proteinExistence type="predicted"/>
<accession>Q5TRM8</accession>
<name>Q5TRM8_ANOGA</name>
<protein>
    <submittedName>
        <fullName evidence="2">AGAP005487-PA</fullName>
    </submittedName>
</protein>
<feature type="compositionally biased region" description="Basic and acidic residues" evidence="1">
    <location>
        <begin position="1"/>
        <end position="13"/>
    </location>
</feature>
<dbReference type="HOGENOM" id="CLU_2560143_0_0_1"/>
<organism evidence="2">
    <name type="scientific">Anopheles gambiae</name>
    <name type="common">African malaria mosquito</name>
    <dbReference type="NCBI Taxonomy" id="7165"/>
    <lineage>
        <taxon>Eukaryota</taxon>
        <taxon>Metazoa</taxon>
        <taxon>Ecdysozoa</taxon>
        <taxon>Arthropoda</taxon>
        <taxon>Hexapoda</taxon>
        <taxon>Insecta</taxon>
        <taxon>Pterygota</taxon>
        <taxon>Neoptera</taxon>
        <taxon>Endopterygota</taxon>
        <taxon>Diptera</taxon>
        <taxon>Nematocera</taxon>
        <taxon>Culicoidea</taxon>
        <taxon>Culicidae</taxon>
        <taxon>Anophelinae</taxon>
        <taxon>Anopheles</taxon>
    </lineage>
</organism>